<dbReference type="GO" id="GO:0016491">
    <property type="term" value="F:oxidoreductase activity"/>
    <property type="evidence" value="ECO:0007669"/>
    <property type="project" value="UniProtKB-KW"/>
</dbReference>
<evidence type="ECO:0000256" key="6">
    <source>
        <dbReference type="SAM" id="SignalP"/>
    </source>
</evidence>
<keyword evidence="9" id="KW-1185">Reference proteome</keyword>
<evidence type="ECO:0000256" key="4">
    <source>
        <dbReference type="ARBA" id="ARBA00023157"/>
    </source>
</evidence>
<sequence length="309" mass="33478">MPTLLSRLLTAAALLLSSWAAAQISSPPTDLARTLRAGLSPAGTTLTLGSARAELALLDGLLWRLEYHGPAGDTATAARVLAVASGYADAQADVQAYLERARATLIGKGPQIIGLSASFDLMIDWNDELGFTLALRAYPDVGGDRHLLGRAGPVIREFSDFECPYCRQLYREVLPSVKRELIDSGLARFSYRQLPLTSIHPRALPLALGSECAARQGQFFAFHDLAFERGAQASAQELARSLQLEESAFSRCLEDPQVAAVVRADLEAAERLRLEGTPSVFVGPFLLPDPYDTAAYGRFVRMAGAFERR</sequence>
<dbReference type="RefSeq" id="WP_183988099.1">
    <property type="nucleotide sequence ID" value="NZ_JACHHG010000011.1"/>
</dbReference>
<keyword evidence="3" id="KW-0560">Oxidoreductase</keyword>
<dbReference type="AlphaFoldDB" id="A0A841I5Z5"/>
<accession>A0A841I5Z5</accession>
<evidence type="ECO:0000259" key="7">
    <source>
        <dbReference type="Pfam" id="PF13462"/>
    </source>
</evidence>
<feature type="signal peptide" evidence="6">
    <location>
        <begin position="1"/>
        <end position="22"/>
    </location>
</feature>
<dbReference type="PANTHER" id="PTHR13887">
    <property type="entry name" value="GLUTATHIONE S-TRANSFERASE KAPPA"/>
    <property type="match status" value="1"/>
</dbReference>
<dbReference type="Gene3D" id="3.40.30.10">
    <property type="entry name" value="Glutaredoxin"/>
    <property type="match status" value="1"/>
</dbReference>
<comment type="similarity">
    <text evidence="1">Belongs to the thioredoxin family. DsbA subfamily.</text>
</comment>
<feature type="chain" id="PRO_5032302282" description="Thioredoxin-like fold domain-containing protein" evidence="6">
    <location>
        <begin position="23"/>
        <end position="309"/>
    </location>
</feature>
<dbReference type="InterPro" id="IPR012336">
    <property type="entry name" value="Thioredoxin-like_fold"/>
</dbReference>
<protein>
    <recommendedName>
        <fullName evidence="7">Thioredoxin-like fold domain-containing protein</fullName>
    </recommendedName>
</protein>
<keyword evidence="5" id="KW-0676">Redox-active center</keyword>
<evidence type="ECO:0000256" key="1">
    <source>
        <dbReference type="ARBA" id="ARBA00005791"/>
    </source>
</evidence>
<dbReference type="EMBL" id="JACHHG010000011">
    <property type="protein sequence ID" value="MBB6099342.1"/>
    <property type="molecule type" value="Genomic_DNA"/>
</dbReference>
<dbReference type="SUPFAM" id="SSF52833">
    <property type="entry name" value="Thioredoxin-like"/>
    <property type="match status" value="1"/>
</dbReference>
<evidence type="ECO:0000313" key="8">
    <source>
        <dbReference type="EMBL" id="MBB6099342.1"/>
    </source>
</evidence>
<dbReference type="Proteomes" id="UP000569951">
    <property type="component" value="Unassembled WGS sequence"/>
</dbReference>
<feature type="domain" description="Thioredoxin-like fold" evidence="7">
    <location>
        <begin position="151"/>
        <end position="283"/>
    </location>
</feature>
<comment type="caution">
    <text evidence="8">The sequence shown here is derived from an EMBL/GenBank/DDBJ whole genome shotgun (WGS) entry which is preliminary data.</text>
</comment>
<proteinExistence type="inferred from homology"/>
<evidence type="ECO:0000256" key="3">
    <source>
        <dbReference type="ARBA" id="ARBA00023002"/>
    </source>
</evidence>
<reference evidence="8 9" key="1">
    <citation type="submission" date="2020-08" db="EMBL/GenBank/DDBJ databases">
        <title>Genomic Encyclopedia of Type Strains, Phase IV (KMG-IV): sequencing the most valuable type-strain genomes for metagenomic binning, comparative biology and taxonomic classification.</title>
        <authorList>
            <person name="Goeker M."/>
        </authorList>
    </citation>
    <scope>NUCLEOTIDE SEQUENCE [LARGE SCALE GENOMIC DNA]</scope>
    <source>
        <strain evidence="8 9">DSM 21458</strain>
    </source>
</reference>
<organism evidence="8 9">
    <name type="scientific">Deinobacterium chartae</name>
    <dbReference type="NCBI Taxonomy" id="521158"/>
    <lineage>
        <taxon>Bacteria</taxon>
        <taxon>Thermotogati</taxon>
        <taxon>Deinococcota</taxon>
        <taxon>Deinococci</taxon>
        <taxon>Deinococcales</taxon>
        <taxon>Deinococcaceae</taxon>
        <taxon>Deinobacterium</taxon>
    </lineage>
</organism>
<evidence type="ECO:0000313" key="9">
    <source>
        <dbReference type="Proteomes" id="UP000569951"/>
    </source>
</evidence>
<evidence type="ECO:0000256" key="2">
    <source>
        <dbReference type="ARBA" id="ARBA00022729"/>
    </source>
</evidence>
<name>A0A841I5Z5_9DEIO</name>
<keyword evidence="2 6" id="KW-0732">Signal</keyword>
<dbReference type="Pfam" id="PF13462">
    <property type="entry name" value="Thioredoxin_4"/>
    <property type="match status" value="1"/>
</dbReference>
<keyword evidence="4" id="KW-1015">Disulfide bond</keyword>
<dbReference type="PANTHER" id="PTHR13887:SF14">
    <property type="entry name" value="DISULFIDE BOND FORMATION PROTEIN D"/>
    <property type="match status" value="1"/>
</dbReference>
<evidence type="ECO:0000256" key="5">
    <source>
        <dbReference type="ARBA" id="ARBA00023284"/>
    </source>
</evidence>
<dbReference type="InterPro" id="IPR036249">
    <property type="entry name" value="Thioredoxin-like_sf"/>
</dbReference>
<gene>
    <name evidence="8" type="ORF">HNR42_002783</name>
</gene>